<evidence type="ECO:0000313" key="1">
    <source>
        <dbReference type="EMBL" id="GHA54300.1"/>
    </source>
</evidence>
<organism evidence="1 2">
    <name type="scientific">Paramylibacter ulvae</name>
    <dbReference type="NCBI Taxonomy" id="1651968"/>
    <lineage>
        <taxon>Bacteria</taxon>
        <taxon>Pseudomonadati</taxon>
        <taxon>Pseudomonadota</taxon>
        <taxon>Alphaproteobacteria</taxon>
        <taxon>Rhodobacterales</taxon>
        <taxon>Paracoccaceae</taxon>
        <taxon>Paramylibacter</taxon>
    </lineage>
</organism>
<protein>
    <submittedName>
        <fullName evidence="1">Uncharacterized protein</fullName>
    </submittedName>
</protein>
<sequence>MQDRYVGDIGDYAKYSLINALSTDRNLGIAWYYYPNEGHNNDGKHITYLAGADKWENKDPTVFKKLKLLIDRGQRNLHSIEQLQILNARAYAREILSNNSGNYCERSEWRKGWFDRVQNTLQDCSIVFADPDNGLCLTSTYKSGNRKMWKRIPVSEVNALSRGRPAIIYHHNTRFKGGHENEIKYWIKQLNSKLAIRVRYGSSRTFFLINADTRLVDRAKHWALNFDASLSKIQIFEPEN</sequence>
<proteinExistence type="predicted"/>
<gene>
    <name evidence="1" type="ORF">GCM10008927_20120</name>
</gene>
<accession>A0ABQ3D4H2</accession>
<comment type="caution">
    <text evidence="1">The sequence shown here is derived from an EMBL/GenBank/DDBJ whole genome shotgun (WGS) entry which is preliminary data.</text>
</comment>
<dbReference type="RefSeq" id="WP_189640597.1">
    <property type="nucleotide sequence ID" value="NZ_BMZF01000005.1"/>
</dbReference>
<dbReference type="Proteomes" id="UP000634455">
    <property type="component" value="Unassembled WGS sequence"/>
</dbReference>
<name>A0ABQ3D4H2_9RHOB</name>
<evidence type="ECO:0000313" key="2">
    <source>
        <dbReference type="Proteomes" id="UP000634455"/>
    </source>
</evidence>
<reference evidence="2" key="1">
    <citation type="journal article" date="2019" name="Int. J. Syst. Evol. Microbiol.">
        <title>The Global Catalogue of Microorganisms (GCM) 10K type strain sequencing project: providing services to taxonomists for standard genome sequencing and annotation.</title>
        <authorList>
            <consortium name="The Broad Institute Genomics Platform"/>
            <consortium name="The Broad Institute Genome Sequencing Center for Infectious Disease"/>
            <person name="Wu L."/>
            <person name="Ma J."/>
        </authorList>
    </citation>
    <scope>NUCLEOTIDE SEQUENCE [LARGE SCALE GENOMIC DNA]</scope>
    <source>
        <strain evidence="2">KCTC 32465</strain>
    </source>
</reference>
<keyword evidence="2" id="KW-1185">Reference proteome</keyword>
<dbReference type="EMBL" id="BMZF01000005">
    <property type="protein sequence ID" value="GHA54300.1"/>
    <property type="molecule type" value="Genomic_DNA"/>
</dbReference>